<dbReference type="SUPFAM" id="SSF53067">
    <property type="entry name" value="Actin-like ATPase domain"/>
    <property type="match status" value="1"/>
</dbReference>
<dbReference type="SUPFAM" id="SSF46785">
    <property type="entry name" value="Winged helix' DNA-binding domain"/>
    <property type="match status" value="1"/>
</dbReference>
<dbReference type="Pfam" id="PF00480">
    <property type="entry name" value="ROK"/>
    <property type="match status" value="2"/>
</dbReference>
<dbReference type="InterPro" id="IPR000600">
    <property type="entry name" value="ROK"/>
</dbReference>
<dbReference type="InterPro" id="IPR043129">
    <property type="entry name" value="ATPase_NBD"/>
</dbReference>
<accession>A0A366LXN0</accession>
<comment type="caution">
    <text evidence="2">The sequence shown here is derived from an EMBL/GenBank/DDBJ whole genome shotgun (WGS) entry which is preliminary data.</text>
</comment>
<dbReference type="Gene3D" id="3.30.420.40">
    <property type="match status" value="4"/>
</dbReference>
<evidence type="ECO:0000256" key="1">
    <source>
        <dbReference type="ARBA" id="ARBA00006479"/>
    </source>
</evidence>
<dbReference type="InterPro" id="IPR036390">
    <property type="entry name" value="WH_DNA-bd_sf"/>
</dbReference>
<name>A0A366LXN0_9ACTN</name>
<dbReference type="AlphaFoldDB" id="A0A366LXN0"/>
<evidence type="ECO:0000313" key="3">
    <source>
        <dbReference type="Proteomes" id="UP000253303"/>
    </source>
</evidence>
<comment type="similarity">
    <text evidence="1">Belongs to the ROK (NagC/XylR) family.</text>
</comment>
<evidence type="ECO:0000313" key="2">
    <source>
        <dbReference type="EMBL" id="RBQ18320.1"/>
    </source>
</evidence>
<sequence>MPGAARDQTMLRRANELTVLAVLRDGTPRVMRDIADQTGLSWRTASVVTESLEGHGWLAGTEADAGDKRLGRPARRYRFRAEAGHVAGIDIGAHAICVYLADLAGTIVGMHRVRVSPGEPAADRLAAAEATVQAALDAAQLGNADVWAAAVGTTGIVGLDGVVTKSAVLPGWTGVDLGGRMGALLGRPVTVANDSNLAVLAEHWRGHRADTMIYLLVGVRLGTGLVIRGQLHRGAAGAAGEIGEIGEIGWSDAAQRLAAAAPGHLADLDGAARHVFAAARHQDPAAVAAVDRFATDIARGLTAMVLTIDPDVVVLGGGFAYAADLLMPRIDQRLGETCPHSPRLATSRLGDEAVGLGAVRLALDTVEQRITGLSSGTPLTPAAISASA</sequence>
<organism evidence="2 3">
    <name type="scientific">Spongiactinospora rosea</name>
    <dbReference type="NCBI Taxonomy" id="2248750"/>
    <lineage>
        <taxon>Bacteria</taxon>
        <taxon>Bacillati</taxon>
        <taxon>Actinomycetota</taxon>
        <taxon>Actinomycetes</taxon>
        <taxon>Streptosporangiales</taxon>
        <taxon>Streptosporangiaceae</taxon>
        <taxon>Spongiactinospora</taxon>
    </lineage>
</organism>
<gene>
    <name evidence="2" type="ORF">DP939_20850</name>
</gene>
<protein>
    <submittedName>
        <fullName evidence="2">Transcriptional regulator</fullName>
    </submittedName>
</protein>
<dbReference type="Proteomes" id="UP000253303">
    <property type="component" value="Unassembled WGS sequence"/>
</dbReference>
<dbReference type="PANTHER" id="PTHR18964">
    <property type="entry name" value="ROK (REPRESSOR, ORF, KINASE) FAMILY"/>
    <property type="match status" value="1"/>
</dbReference>
<dbReference type="Gene3D" id="1.10.10.10">
    <property type="entry name" value="Winged helix-like DNA-binding domain superfamily/Winged helix DNA-binding domain"/>
    <property type="match status" value="1"/>
</dbReference>
<reference evidence="2 3" key="1">
    <citation type="submission" date="2018-06" db="EMBL/GenBank/DDBJ databases">
        <title>Sphaerisporangium craniellae sp. nov., isolated from a marine sponge in the South China Sea.</title>
        <authorList>
            <person name="Li L."/>
        </authorList>
    </citation>
    <scope>NUCLEOTIDE SEQUENCE [LARGE SCALE GENOMIC DNA]</scope>
    <source>
        <strain evidence="2 3">LHW63015</strain>
    </source>
</reference>
<keyword evidence="3" id="KW-1185">Reference proteome</keyword>
<dbReference type="PANTHER" id="PTHR18964:SF149">
    <property type="entry name" value="BIFUNCTIONAL UDP-N-ACETYLGLUCOSAMINE 2-EPIMERASE_N-ACETYLMANNOSAMINE KINASE"/>
    <property type="match status" value="1"/>
</dbReference>
<dbReference type="EMBL" id="QMEY01000008">
    <property type="protein sequence ID" value="RBQ18320.1"/>
    <property type="molecule type" value="Genomic_DNA"/>
</dbReference>
<dbReference type="InterPro" id="IPR036388">
    <property type="entry name" value="WH-like_DNA-bd_sf"/>
</dbReference>
<proteinExistence type="inferred from homology"/>